<feature type="compositionally biased region" description="Polar residues" evidence="1">
    <location>
        <begin position="66"/>
        <end position="84"/>
    </location>
</feature>
<name>A0A4Z1GUU3_9HELO</name>
<accession>A0A4Z1GUU3</accession>
<evidence type="ECO:0000256" key="1">
    <source>
        <dbReference type="SAM" id="MobiDB-lite"/>
    </source>
</evidence>
<gene>
    <name evidence="2" type="ORF">BHYA_0035g00190</name>
</gene>
<dbReference type="Proteomes" id="UP000297814">
    <property type="component" value="Unassembled WGS sequence"/>
</dbReference>
<reference evidence="2 3" key="1">
    <citation type="submission" date="2017-12" db="EMBL/GenBank/DDBJ databases">
        <title>Comparative genomics of Botrytis spp.</title>
        <authorList>
            <person name="Valero-Jimenez C.A."/>
            <person name="Tapia P."/>
            <person name="Veloso J."/>
            <person name="Silva-Moreno E."/>
            <person name="Staats M."/>
            <person name="Valdes J.H."/>
            <person name="Van Kan J.A.L."/>
        </authorList>
    </citation>
    <scope>NUCLEOTIDE SEQUENCE [LARGE SCALE GENOMIC DNA]</scope>
    <source>
        <strain evidence="2 3">Bh0001</strain>
    </source>
</reference>
<proteinExistence type="predicted"/>
<dbReference type="EMBL" id="PQXK01000035">
    <property type="protein sequence ID" value="TGO40545.1"/>
    <property type="molecule type" value="Genomic_DNA"/>
</dbReference>
<evidence type="ECO:0000313" key="3">
    <source>
        <dbReference type="Proteomes" id="UP000297814"/>
    </source>
</evidence>
<protein>
    <submittedName>
        <fullName evidence="2">Uncharacterized protein</fullName>
    </submittedName>
</protein>
<organism evidence="2 3">
    <name type="scientific">Botrytis hyacinthi</name>
    <dbReference type="NCBI Taxonomy" id="278943"/>
    <lineage>
        <taxon>Eukaryota</taxon>
        <taxon>Fungi</taxon>
        <taxon>Dikarya</taxon>
        <taxon>Ascomycota</taxon>
        <taxon>Pezizomycotina</taxon>
        <taxon>Leotiomycetes</taxon>
        <taxon>Helotiales</taxon>
        <taxon>Sclerotiniaceae</taxon>
        <taxon>Botrytis</taxon>
    </lineage>
</organism>
<feature type="region of interest" description="Disordered" evidence="1">
    <location>
        <begin position="66"/>
        <end position="91"/>
    </location>
</feature>
<keyword evidence="3" id="KW-1185">Reference proteome</keyword>
<evidence type="ECO:0000313" key="2">
    <source>
        <dbReference type="EMBL" id="TGO40545.1"/>
    </source>
</evidence>
<dbReference type="AlphaFoldDB" id="A0A4Z1GUU3"/>
<sequence>MTIAWISKLAEYIEVTQSKGKTPGGINSDDGAVNSDRLLKFFRNGRHNLPNLACLVVIEIQNLTSPTTSSSMVDQKLTDASSRSGVPRFFQ</sequence>
<comment type="caution">
    <text evidence="2">The sequence shown here is derived from an EMBL/GenBank/DDBJ whole genome shotgun (WGS) entry which is preliminary data.</text>
</comment>